<dbReference type="SUPFAM" id="SSF47031">
    <property type="entry name" value="Second domain of FERM"/>
    <property type="match status" value="1"/>
</dbReference>
<keyword evidence="12" id="KW-0238">DNA-binding</keyword>
<dbReference type="InterPro" id="IPR011993">
    <property type="entry name" value="PH-like_dom_sf"/>
</dbReference>
<dbReference type="InterPro" id="IPR035963">
    <property type="entry name" value="FERM_2"/>
</dbReference>
<accession>A0A8J6LA58</accession>
<dbReference type="SMART" id="SM01403">
    <property type="entry name" value="Ribosomal_S10"/>
    <property type="match status" value="1"/>
</dbReference>
<evidence type="ECO:0000256" key="10">
    <source>
        <dbReference type="ARBA" id="ARBA00022949"/>
    </source>
</evidence>
<dbReference type="GO" id="GO:0009887">
    <property type="term" value="P:animal organ morphogenesis"/>
    <property type="evidence" value="ECO:0007669"/>
    <property type="project" value="UniProtKB-ARBA"/>
</dbReference>
<dbReference type="FunFam" id="3.30.70.600:FF:000002">
    <property type="entry name" value="40S ribosomal protein S20"/>
    <property type="match status" value="1"/>
</dbReference>
<keyword evidence="9" id="KW-0156">Chromatin regulator</keyword>
<keyword evidence="8" id="KW-0013">ADP-ribosylation</keyword>
<reference evidence="26" key="1">
    <citation type="journal article" date="2020" name="J Insects Food Feed">
        <title>The yellow mealworm (Tenebrio molitor) genome: a resource for the emerging insects as food and feed industry.</title>
        <authorList>
            <person name="Eriksson T."/>
            <person name="Andere A."/>
            <person name="Kelstrup H."/>
            <person name="Emery V."/>
            <person name="Picard C."/>
        </authorList>
    </citation>
    <scope>NUCLEOTIDE SEQUENCE</scope>
    <source>
        <strain evidence="26">Stoneville</strain>
        <tissue evidence="26">Whole head</tissue>
    </source>
</reference>
<dbReference type="PROSITE" id="PS51998">
    <property type="entry name" value="DEK_C"/>
    <property type="match status" value="1"/>
</dbReference>
<dbReference type="Pfam" id="PF05902">
    <property type="entry name" value="4_1_CTD"/>
    <property type="match status" value="1"/>
</dbReference>
<dbReference type="Proteomes" id="UP000719412">
    <property type="component" value="Unassembled WGS sequence"/>
</dbReference>
<dbReference type="Gene3D" id="1.10.10.60">
    <property type="entry name" value="Homeodomain-like"/>
    <property type="match status" value="1"/>
</dbReference>
<protein>
    <recommendedName>
        <fullName evidence="5">Moesin/ezrin/radixin homolog 1</fullName>
    </recommendedName>
    <alternativeName>
        <fullName evidence="18">40S ribosomal protein S20</fullName>
    </alternativeName>
    <alternativeName>
        <fullName evidence="22">Protein DEK</fullName>
    </alternativeName>
    <alternativeName>
        <fullName evidence="17">Small ribosomal subunit protein uS10</fullName>
    </alternativeName>
</protein>
<sequence>MSSEGDSSKNLSSESNEKSEAENTDSSQDVKDAKTDASVENSVDKKEENSKAKEGSKEASDEPDKKADSSKTATDKAENSKSDVKTSDKKEDKSKAKEEDDDENSEQEDEGSDKGGDEDKEVPLLDQPLEKSGKRERKNVQRFNDEYPAETKDIEFPNGSGIALGNIPRIDASISRFKNDDMKLFHKILFRNQGKSTMIKKNIKKFNGFEFKKDSDEYTKKVALMHKCELKQVKSICEMLDLQKTGTKDDIIERILDFLLEPKDSGKPVGGGRPKRTAAVRANNRGYSSHDNYSSDERHSGRSGRDKGRRSNLKDDSSSASDEDFEPSDEGSDEKPRVNKRKRVDRKKVESDDEDASDMESASSDDSDFQDEPKTKRKKTVKANNKSKGKGTGKRGRKPAAAKKPVKGGKKKNKESSEEEEEEEESEHKEEASSSSEDEPLVKKATKSAQPPTDDEIKSYVKEILEGANLEQITMKTVCQQVYAHYPDFDLAHKKDFIKSTVKSASVKEGNPEKPGQDSPPVHHIRITLTSRNVKSLEKVCSDLIDAAKKQKLRVKGPVRMPTKILRITTRKTPCGEGSKSWDRFQMRIHKRVIDLHSPSEIVKQITSINIEPGVEKATMPGEKKMAVDNDSSPAKSKTSTLGRSTGNTVAHVTMLDGSVLDVSIERKAKGRDLLDKVCEAINLIEKDYFGLVYPDRHDPRNWLDLDKRISKFLKSEPWKFTFEVKFYPPDPAQLQEDITRYQLCLQIRNDILSNRLPCSFVTHALLGSYLVQSELGDYDPETMGRNYLKEFKFAPNHTQDLEDKVIELHRTHKGQTPAEAELHYLENAKKLAMYGVDLHPAKDSEGVDIMLGVCASGLLVYRDRLRINRFAWPKILKISYKRHNFYIKIRPGEFEQFESTIGFKLANHRAAKKLWKTCVEHHTFFRLMSPETNQKSSLFPKLGSKFRYSGRTHYETKKTPIERPAPHFERSLTGKRLASRSMDPLGGTQPEDDYNEANKRHTMSHPPEHIPDIDSQSPAKVKSPKEKKEKKEKKPIGGVAVLPTGSLFGKKKDKDDKDKENKDVNAAPDQNGTDVDLNSSGEGETPGKDKKEKSKSPGFLFGSKRDKSPKEKKEKVALAEKAEPGGPPLGSPQLPGYTREYDYDDEPGSPKKPFTPIGFNYEQQSPSSPKGDLESQQSPSTKRATGVAFNYAPGEEDKLKKKSPGFKDPKDDTAAFLAGEQYMHEAPLEKTAKPGAAAATPVPAVPGAKRTRVVKLFVITGKKDPKSGRIDLDSASVDITEAQQNIETGLIDSKYGLVDPSNGTVIITDPTNGQKEVVQGHIDPTTKQIIITSGSVIDPKSGKKDSSLGQIISISGQQNHPVTSPLVIAPKKRVVKITVITAKKDPKTGRVEAEKGTTENLDAILDPMTGHIDTKYGTIDPVNQKMAHRDPKTGKSDIRPIEIDSNLGQIIVKEGVVDPKSGKVDNSLGQLITIAEQGDAIVPITAVTAKRDPKTGQLDPAQAHNEISNGKIDNKHNLIVTKYGSVDVRNKKILSRDPKTGKVEERPVQFDAQDNVIILTGVIHPKTGVKDDNLSQILQVGAECDPEVKIVSVCGKVDKKGLDPKNLSPAEESTGLYDPDTNKVYTKYGVFDPINETLSYFDPKTGKTETKQGQRDPTSGEILFRGLVNPKTGKVDNNFGRTIKVDVKGEKADPGVVNQPTSVEDVKKSIPVSPVKLPTPPPVAPLGKNRVIKLLVITTKKDPKTGHLDLENGHVDQSAGILHPTGEIDSKYGLIDPKKGTITFTDPATGKQETVQGQVDPVSGQIQIVSGPVLDPKSGKKDNNLGQLITVVGAGEEVAKEPKQPVKNSLASHPVPKRRVIKILVITSKKDPKTGRVDTEKGTVEKLTATVDPVSGIIESKYGKIDPQNNKIVQKDKSGKVIVTPIKIDENTGQIYVNDNIVDSKTGRVDPNLSQVINVVDPQHPAVVITTITTRKDPKTGAIDLANGRVETTNGKIIPETGEIVTKQGTINLKLMRITTRDPKTGQTKERPVQVDKDDNIIIPVGVVDPKTKTVDPNLVQVVQVGNEVDPEIQITTYVGKIDSKKNTIDSKNAIPDTTPGLYDPDKNKIYTKYGHLDPVEETLTVIDPKSGKLDTRPGQLDSNTGELIFKGGFVNPKTGKVEKDLGRAVSIHITEPAIDPVTSQQPSEKELQKVATTIQPKPAETVAAKEPSTVSPVRAAPAGRVGLIPKHRIVKIMVITSKKDPKTGIVDTENGQVEHLTGIVDPASGLIETKYGQIDPKTGSLIARDTATGNTEKVPGKVDPVTGQITVNGGPVIDPKTGKPDDTLGQVFSVVGLKQAQDPNAAPTPKKRTIKITVITTKIDPKTGKVDTEKGQIEQSTALLNPETGLIESKYGLIDPKNGKLIVNDPKSGKIDAKTAQVNENNGQVVVIGGIVDPKTGKVDSSLGQVISIAGQNDPVVEITTITARKNPLTGEIDVNNGQMESSKAKKISATGELVTKYGTVDLRLLRITTTDPKTGKSESRPIQVDPEGNIIITTNVKDPKTDSVNPDLGQVIKVGSEIEPEVHVVTFVGKFDPKKNTIDTKNITPEISNGLYNPTTHKVDTKYGQLDPVKGTLTFVDPKTGRQEVKQGHIDPATGQILFKGGYINPKTGKPDPYFGRLMSVIVNDPQVNQNGEIVPRTVENLKIDPKTNQVWVFDHHDNVSKQDVYSTGHIDPVTGYIVTVYGTIDPKSGAISKVVKVDPSNAKIDPETNQVFTKTGETDETGAPLYSASEIDKKSGTIYTKYGKIDPKTGKLVIIRIYMVTESDPTGKVKEIDPKDCQFDENTGRIVSVTTQTVYIYTMLDPKTGKIIQVNPNDPMVKSSNTKVSQVLTLSGEIDPVTGKIHTEWGDIDPDTLDIDPKTARRDPVTNQLILNYAQIDLSHFPDLKDTKIKVKTYKDDDSNASSDDDLNEYATENLKDLPSLSVKTTKSPTTPVIVKTTTKQIVTKDKDGVVQNIEERVEDGRTGEVIVSTHVNKADAPIDDGKSPFVTARAVTTRTATTHEDLGTNARTQQLEEKTVAHSMTSSATRQEQRTVTQELGRRDSVSSTSSGDSGTPIDPPDDPNHPYYNNKVYKDLPGGIVQTESVVYSGDPTIHHTSTTNVPVVATEARKVHLTSDDGNYSATGEIVSSQTISSKTRTVETITYKTERDGVVETRVEQKITIQSDGDPIDHDRALAEAIQEATAMNPDMTVEKIEIQQQTAQQPQ</sequence>
<dbReference type="InterPro" id="IPR019748">
    <property type="entry name" value="FERM_central"/>
</dbReference>
<dbReference type="InterPro" id="IPR018979">
    <property type="entry name" value="FERM_N"/>
</dbReference>
<evidence type="ECO:0000259" key="25">
    <source>
        <dbReference type="PROSITE" id="PS51998"/>
    </source>
</evidence>
<feature type="compositionally biased region" description="Polar residues" evidence="23">
    <location>
        <begin position="1069"/>
        <end position="1083"/>
    </location>
</feature>
<dbReference type="PANTHER" id="PTHR23280:SF21">
    <property type="entry name" value="PROTEIN 4.1 HOMOLOG"/>
    <property type="match status" value="1"/>
</dbReference>
<dbReference type="SUPFAM" id="SSF54236">
    <property type="entry name" value="Ubiquitin-like"/>
    <property type="match status" value="1"/>
</dbReference>
<evidence type="ECO:0000259" key="24">
    <source>
        <dbReference type="PROSITE" id="PS50057"/>
    </source>
</evidence>
<feature type="domain" description="DEK-C" evidence="25">
    <location>
        <begin position="451"/>
        <end position="507"/>
    </location>
</feature>
<feature type="compositionally biased region" description="Basic and acidic residues" evidence="23">
    <location>
        <begin position="1086"/>
        <end position="1096"/>
    </location>
</feature>
<feature type="compositionally biased region" description="Basic and acidic residues" evidence="23">
    <location>
        <begin position="293"/>
        <end position="306"/>
    </location>
</feature>
<evidence type="ECO:0000256" key="22">
    <source>
        <dbReference type="ARBA" id="ARBA00074520"/>
    </source>
</evidence>
<dbReference type="GO" id="GO:0016028">
    <property type="term" value="C:rhabdomere"/>
    <property type="evidence" value="ECO:0007669"/>
    <property type="project" value="UniProtKB-SubCell"/>
</dbReference>
<dbReference type="HAMAP" id="MF_00508">
    <property type="entry name" value="Ribosomal_uS10"/>
    <property type="match status" value="1"/>
</dbReference>
<feature type="compositionally biased region" description="Polar residues" evidence="23">
    <location>
        <begin position="630"/>
        <end position="645"/>
    </location>
</feature>
<dbReference type="SMART" id="SM01196">
    <property type="entry name" value="FERM_C"/>
    <property type="match status" value="1"/>
</dbReference>
<evidence type="ECO:0000256" key="2">
    <source>
        <dbReference type="ARBA" id="ARBA00004245"/>
    </source>
</evidence>
<dbReference type="GO" id="GO:0005912">
    <property type="term" value="C:adherens junction"/>
    <property type="evidence" value="ECO:0007669"/>
    <property type="project" value="UniProtKB-SubCell"/>
</dbReference>
<feature type="compositionally biased region" description="Low complexity" evidence="23">
    <location>
        <begin position="3091"/>
        <end position="3102"/>
    </location>
</feature>
<feature type="compositionally biased region" description="Basic and acidic residues" evidence="23">
    <location>
        <begin position="1104"/>
        <end position="1124"/>
    </location>
</feature>
<dbReference type="InterPro" id="IPR014352">
    <property type="entry name" value="FERM/acyl-CoA-bd_prot_sf"/>
</dbReference>
<name>A0A8J6LA58_TENMO</name>
<feature type="region of interest" description="Disordered" evidence="23">
    <location>
        <begin position="504"/>
        <end position="523"/>
    </location>
</feature>
<keyword evidence="16" id="KW-0687">Ribonucleoprotein</keyword>
<dbReference type="FunFam" id="1.20.80.10:FF:000001">
    <property type="entry name" value="Erythrocyte membrane protein band 4.1"/>
    <property type="match status" value="1"/>
</dbReference>
<dbReference type="InterPro" id="IPR000299">
    <property type="entry name" value="FERM_domain"/>
</dbReference>
<keyword evidence="15" id="KW-0539">Nucleus</keyword>
<dbReference type="GO" id="GO:0030182">
    <property type="term" value="P:neuron differentiation"/>
    <property type="evidence" value="ECO:0007669"/>
    <property type="project" value="UniProtKB-ARBA"/>
</dbReference>
<feature type="compositionally biased region" description="Acidic residues" evidence="23">
    <location>
        <begin position="99"/>
        <end position="111"/>
    </location>
</feature>
<dbReference type="InterPro" id="IPR027486">
    <property type="entry name" value="Ribosomal_uS10_dom"/>
</dbReference>
<dbReference type="FunFam" id="1.10.10.60:FF:000148">
    <property type="entry name" value="Dek, isoform B"/>
    <property type="match status" value="1"/>
</dbReference>
<dbReference type="Gene3D" id="2.30.29.30">
    <property type="entry name" value="Pleckstrin-homology domain (PH domain)/Phosphotyrosine-binding domain (PTB)"/>
    <property type="match status" value="1"/>
</dbReference>
<keyword evidence="10" id="KW-0965">Cell junction</keyword>
<feature type="region of interest" description="Disordered" evidence="23">
    <location>
        <begin position="263"/>
        <end position="455"/>
    </location>
</feature>
<reference evidence="26" key="2">
    <citation type="submission" date="2021-08" db="EMBL/GenBank/DDBJ databases">
        <authorList>
            <person name="Eriksson T."/>
        </authorList>
    </citation>
    <scope>NUCLEOTIDE SEQUENCE</scope>
    <source>
        <strain evidence="26">Stoneville</strain>
        <tissue evidence="26">Whole head</tissue>
    </source>
</reference>
<dbReference type="Pfam" id="PF00373">
    <property type="entry name" value="FERM_M"/>
    <property type="match status" value="1"/>
</dbReference>
<dbReference type="GO" id="GO:0006412">
    <property type="term" value="P:translation"/>
    <property type="evidence" value="ECO:0007669"/>
    <property type="project" value="InterPro"/>
</dbReference>
<proteinExistence type="inferred from homology"/>
<dbReference type="GO" id="GO:0003735">
    <property type="term" value="F:structural constituent of ribosome"/>
    <property type="evidence" value="ECO:0007669"/>
    <property type="project" value="InterPro"/>
</dbReference>
<evidence type="ECO:0000256" key="18">
    <source>
        <dbReference type="ARBA" id="ARBA00035450"/>
    </source>
</evidence>
<dbReference type="CDD" id="cd13184">
    <property type="entry name" value="FERM_C_4_1_family"/>
    <property type="match status" value="1"/>
</dbReference>
<feature type="compositionally biased region" description="Basic and acidic residues" evidence="23">
    <location>
        <begin position="28"/>
        <end position="98"/>
    </location>
</feature>
<dbReference type="GO" id="GO:0015935">
    <property type="term" value="C:small ribosomal subunit"/>
    <property type="evidence" value="ECO:0007669"/>
    <property type="project" value="InterPro"/>
</dbReference>
<dbReference type="SMART" id="SM00295">
    <property type="entry name" value="B41"/>
    <property type="match status" value="1"/>
</dbReference>
<dbReference type="GO" id="GO:0051052">
    <property type="term" value="P:regulation of DNA metabolic process"/>
    <property type="evidence" value="ECO:0007669"/>
    <property type="project" value="UniProtKB-ARBA"/>
</dbReference>
<dbReference type="EMBL" id="JABDTM020024914">
    <property type="protein sequence ID" value="KAH0813830.1"/>
    <property type="molecule type" value="Genomic_DNA"/>
</dbReference>
<feature type="compositionally biased region" description="Acidic residues" evidence="23">
    <location>
        <begin position="321"/>
        <end position="332"/>
    </location>
</feature>
<dbReference type="PRINTS" id="PR00935">
    <property type="entry name" value="BAND41"/>
</dbReference>
<dbReference type="InterPro" id="IPR019749">
    <property type="entry name" value="Band_41_domain"/>
</dbReference>
<dbReference type="Pfam" id="PF08766">
    <property type="entry name" value="DEK_C"/>
    <property type="match status" value="1"/>
</dbReference>
<dbReference type="CDD" id="cd01765">
    <property type="entry name" value="FERM_F0_F1"/>
    <property type="match status" value="1"/>
</dbReference>
<dbReference type="NCBIfam" id="TIGR01046">
    <property type="entry name" value="uS10_euk_arch"/>
    <property type="match status" value="1"/>
</dbReference>
<evidence type="ECO:0000256" key="23">
    <source>
        <dbReference type="SAM" id="MobiDB-lite"/>
    </source>
</evidence>
<dbReference type="GO" id="GO:0005856">
    <property type="term" value="C:cytoskeleton"/>
    <property type="evidence" value="ECO:0007669"/>
    <property type="project" value="UniProtKB-SubCell"/>
</dbReference>
<dbReference type="FunFam" id="2.30.29.30:FF:000001">
    <property type="entry name" value="Erythrocyte membrane protein band 4.1"/>
    <property type="match status" value="1"/>
</dbReference>
<feature type="compositionally biased region" description="Polar residues" evidence="23">
    <location>
        <begin position="1162"/>
        <end position="1184"/>
    </location>
</feature>
<keyword evidence="11" id="KW-0689">Ribosomal protein</keyword>
<evidence type="ECO:0000256" key="12">
    <source>
        <dbReference type="ARBA" id="ARBA00023125"/>
    </source>
</evidence>
<dbReference type="FunFam" id="3.10.20.90:FF:000002">
    <property type="entry name" value="Erythrocyte protein band 4.1-like 3"/>
    <property type="match status" value="1"/>
</dbReference>
<comment type="subunit">
    <text evidence="21">Found in a mRNA splicing-dependent exon junction complex (EJC) with DEK, RBM8A, RNPS1, SRRM1 and ALYREF/THOC4. Interacts with histones H2A, H2B, H3, H4, acetylated histone H4, non-phosphorylated DAXX and HDAC2. Component of the B-WICH complex, at least composed of SMARCA5/SNF2H, BAZ1B/WSTF, SF3B1, DEK, MYO1C, ERCC6, MYBBP1A and DDX21. Binds DNA.</text>
</comment>
<keyword evidence="13" id="KW-0009">Actin-binding</keyword>
<evidence type="ECO:0000256" key="8">
    <source>
        <dbReference type="ARBA" id="ARBA00022765"/>
    </source>
</evidence>
<gene>
    <name evidence="26" type="ORF">GEV33_008956</name>
</gene>
<evidence type="ECO:0000256" key="19">
    <source>
        <dbReference type="ARBA" id="ARBA00043944"/>
    </source>
</evidence>
<feature type="region of interest" description="Disordered" evidence="23">
    <location>
        <begin position="955"/>
        <end position="1209"/>
    </location>
</feature>
<dbReference type="GO" id="GO:0006325">
    <property type="term" value="P:chromatin organization"/>
    <property type="evidence" value="ECO:0007669"/>
    <property type="project" value="UniProtKB-KW"/>
</dbReference>
<evidence type="ECO:0000256" key="15">
    <source>
        <dbReference type="ARBA" id="ARBA00023242"/>
    </source>
</evidence>
<dbReference type="InterPro" id="IPR029071">
    <property type="entry name" value="Ubiquitin-like_domsf"/>
</dbReference>
<feature type="domain" description="FERM" evidence="24">
    <location>
        <begin position="649"/>
        <end position="930"/>
    </location>
</feature>
<dbReference type="Gene3D" id="3.10.20.90">
    <property type="entry name" value="Phosphatidylinositol 3-kinase Catalytic Subunit, Chain A, domain 1"/>
    <property type="match status" value="1"/>
</dbReference>
<evidence type="ECO:0000256" key="20">
    <source>
        <dbReference type="ARBA" id="ARBA00056057"/>
    </source>
</evidence>
<dbReference type="PANTHER" id="PTHR23280">
    <property type="entry name" value="4.1 G PROTEIN"/>
    <property type="match status" value="1"/>
</dbReference>
<feature type="region of interest" description="Disordered" evidence="23">
    <location>
        <begin position="1"/>
        <end position="143"/>
    </location>
</feature>
<evidence type="ECO:0000256" key="7">
    <source>
        <dbReference type="ARBA" id="ARBA00022553"/>
    </source>
</evidence>
<feature type="compositionally biased region" description="Basic residues" evidence="23">
    <location>
        <begin position="375"/>
        <end position="413"/>
    </location>
</feature>
<dbReference type="InterPro" id="IPR008379">
    <property type="entry name" value="Band_4.1_C"/>
</dbReference>
<comment type="function">
    <text evidence="20">Involved in chromatin organization.</text>
</comment>
<feature type="region of interest" description="Disordered" evidence="23">
    <location>
        <begin position="3043"/>
        <end position="3117"/>
    </location>
</feature>
<keyword evidence="6" id="KW-0963">Cytoplasm</keyword>
<dbReference type="Gene3D" id="3.30.70.600">
    <property type="entry name" value="Ribosomal protein S10 domain"/>
    <property type="match status" value="1"/>
</dbReference>
<evidence type="ECO:0000256" key="16">
    <source>
        <dbReference type="ARBA" id="ARBA00023274"/>
    </source>
</evidence>
<evidence type="ECO:0000313" key="26">
    <source>
        <dbReference type="EMBL" id="KAH0813830.1"/>
    </source>
</evidence>
<dbReference type="PRINTS" id="PR00661">
    <property type="entry name" value="ERMFAMILY"/>
</dbReference>
<dbReference type="InterPro" id="IPR019747">
    <property type="entry name" value="FERM_CS"/>
</dbReference>
<feature type="compositionally biased region" description="Basic and acidic residues" evidence="23">
    <location>
        <begin position="955"/>
        <end position="973"/>
    </location>
</feature>
<dbReference type="InterPro" id="IPR014847">
    <property type="entry name" value="FA"/>
</dbReference>
<evidence type="ECO:0000256" key="6">
    <source>
        <dbReference type="ARBA" id="ARBA00022490"/>
    </source>
</evidence>
<dbReference type="CDD" id="cd14473">
    <property type="entry name" value="FERM_B-lobe"/>
    <property type="match status" value="1"/>
</dbReference>
<dbReference type="SUPFAM" id="SSF54999">
    <property type="entry name" value="Ribosomal protein S10"/>
    <property type="match status" value="1"/>
</dbReference>
<dbReference type="SUPFAM" id="SSF50729">
    <property type="entry name" value="PH domain-like"/>
    <property type="match status" value="1"/>
</dbReference>
<dbReference type="InterPro" id="IPR000798">
    <property type="entry name" value="Ez/rad/moesin-like"/>
</dbReference>
<dbReference type="GO" id="GO:0005886">
    <property type="term" value="C:plasma membrane"/>
    <property type="evidence" value="ECO:0007669"/>
    <property type="project" value="TreeGrafter"/>
</dbReference>
<dbReference type="Pfam" id="PF00338">
    <property type="entry name" value="Ribosomal_S10"/>
    <property type="match status" value="1"/>
</dbReference>
<dbReference type="SMART" id="SM01195">
    <property type="entry name" value="FA"/>
    <property type="match status" value="1"/>
</dbReference>
<evidence type="ECO:0000256" key="1">
    <source>
        <dbReference type="ARBA" id="ARBA00004123"/>
    </source>
</evidence>
<comment type="caution">
    <text evidence="26">The sequence shown here is derived from an EMBL/GenBank/DDBJ whole genome shotgun (WGS) entry which is preliminary data.</text>
</comment>
<dbReference type="Pfam" id="PF09380">
    <property type="entry name" value="FERM_C"/>
    <property type="match status" value="1"/>
</dbReference>
<feature type="compositionally biased region" description="Basic and acidic residues" evidence="23">
    <location>
        <begin position="1196"/>
        <end position="1209"/>
    </location>
</feature>
<dbReference type="PROSITE" id="PS00661">
    <property type="entry name" value="FERM_2"/>
    <property type="match status" value="1"/>
</dbReference>
<organism evidence="26 27">
    <name type="scientific">Tenebrio molitor</name>
    <name type="common">Yellow mealworm beetle</name>
    <dbReference type="NCBI Taxonomy" id="7067"/>
    <lineage>
        <taxon>Eukaryota</taxon>
        <taxon>Metazoa</taxon>
        <taxon>Ecdysozoa</taxon>
        <taxon>Arthropoda</taxon>
        <taxon>Hexapoda</taxon>
        <taxon>Insecta</taxon>
        <taxon>Pterygota</taxon>
        <taxon>Neoptera</taxon>
        <taxon>Endopterygota</taxon>
        <taxon>Coleoptera</taxon>
        <taxon>Polyphaga</taxon>
        <taxon>Cucujiformia</taxon>
        <taxon>Tenebrionidae</taxon>
        <taxon>Tenebrio</taxon>
    </lineage>
</organism>
<dbReference type="Pfam" id="PF09379">
    <property type="entry name" value="FERM_N"/>
    <property type="match status" value="1"/>
</dbReference>
<dbReference type="GO" id="GO:0080135">
    <property type="term" value="P:regulation of cellular response to stress"/>
    <property type="evidence" value="ECO:0007669"/>
    <property type="project" value="UniProtKB-ARBA"/>
</dbReference>
<dbReference type="GO" id="GO:0031032">
    <property type="term" value="P:actomyosin structure organization"/>
    <property type="evidence" value="ECO:0007669"/>
    <property type="project" value="TreeGrafter"/>
</dbReference>
<dbReference type="GO" id="GO:0005634">
    <property type="term" value="C:nucleus"/>
    <property type="evidence" value="ECO:0007669"/>
    <property type="project" value="UniProtKB-SubCell"/>
</dbReference>
<feature type="region of interest" description="Disordered" evidence="23">
    <location>
        <begin position="625"/>
        <end position="645"/>
    </location>
</feature>
<evidence type="ECO:0000256" key="4">
    <source>
        <dbReference type="ARBA" id="ARBA00007102"/>
    </source>
</evidence>
<dbReference type="Pfam" id="PF08736">
    <property type="entry name" value="FA"/>
    <property type="match status" value="1"/>
</dbReference>
<comment type="subcellular location">
    <subcellularLocation>
        <location evidence="3">Cell junction</location>
        <location evidence="3">Adherens junction</location>
    </subcellularLocation>
    <subcellularLocation>
        <location evidence="19">Cell projection</location>
        <location evidence="19">Rhabdomere</location>
    </subcellularLocation>
    <subcellularLocation>
        <location evidence="2">Cytoplasm</location>
        <location evidence="2">Cytoskeleton</location>
    </subcellularLocation>
    <subcellularLocation>
        <location evidence="1">Nucleus</location>
    </subcellularLocation>
</comment>
<feature type="compositionally biased region" description="Basic and acidic residues" evidence="23">
    <location>
        <begin position="1024"/>
        <end position="1036"/>
    </location>
</feature>
<dbReference type="InterPro" id="IPR014876">
    <property type="entry name" value="DEK_C"/>
</dbReference>
<keyword evidence="27" id="KW-1185">Reference proteome</keyword>
<comment type="similarity">
    <text evidence="4">Belongs to the universal ribosomal protein uS10 family.</text>
</comment>
<evidence type="ECO:0000256" key="9">
    <source>
        <dbReference type="ARBA" id="ARBA00022853"/>
    </source>
</evidence>
<feature type="compositionally biased region" description="Basic and acidic residues" evidence="23">
    <location>
        <begin position="112"/>
        <end position="133"/>
    </location>
</feature>
<dbReference type="GO" id="GO:0003677">
    <property type="term" value="F:DNA binding"/>
    <property type="evidence" value="ECO:0007669"/>
    <property type="project" value="UniProtKB-KW"/>
</dbReference>
<dbReference type="InterPro" id="IPR005729">
    <property type="entry name" value="Ribosomal_uS10_euk/arc"/>
</dbReference>
<dbReference type="SUPFAM" id="SSF109715">
    <property type="entry name" value="DEK C-terminal domain"/>
    <property type="match status" value="1"/>
</dbReference>
<evidence type="ECO:0000256" key="13">
    <source>
        <dbReference type="ARBA" id="ARBA00023203"/>
    </source>
</evidence>
<dbReference type="PROSITE" id="PS50057">
    <property type="entry name" value="FERM_3"/>
    <property type="match status" value="1"/>
</dbReference>
<evidence type="ECO:0000313" key="27">
    <source>
        <dbReference type="Proteomes" id="UP000719412"/>
    </source>
</evidence>
<keyword evidence="14" id="KW-0206">Cytoskeleton</keyword>
<evidence type="ECO:0000256" key="11">
    <source>
        <dbReference type="ARBA" id="ARBA00022980"/>
    </source>
</evidence>
<evidence type="ECO:0000256" key="3">
    <source>
        <dbReference type="ARBA" id="ARBA00004536"/>
    </source>
</evidence>
<feature type="compositionally biased region" description="Basic and acidic residues" evidence="23">
    <location>
        <begin position="1051"/>
        <end position="1064"/>
    </location>
</feature>
<dbReference type="InterPro" id="IPR001848">
    <property type="entry name" value="Ribosomal_uS10"/>
</dbReference>
<evidence type="ECO:0000256" key="5">
    <source>
        <dbReference type="ARBA" id="ARBA00022025"/>
    </source>
</evidence>
<keyword evidence="7" id="KW-0597">Phosphoprotein</keyword>
<feature type="compositionally biased region" description="Polar residues" evidence="23">
    <location>
        <begin position="3067"/>
        <end position="3083"/>
    </location>
</feature>
<dbReference type="GO" id="GO:0003779">
    <property type="term" value="F:actin binding"/>
    <property type="evidence" value="ECO:0007669"/>
    <property type="project" value="UniProtKB-KW"/>
</dbReference>
<dbReference type="Gene3D" id="1.20.80.10">
    <property type="match status" value="1"/>
</dbReference>
<evidence type="ECO:0000256" key="21">
    <source>
        <dbReference type="ARBA" id="ARBA00064832"/>
    </source>
</evidence>
<evidence type="ECO:0000256" key="17">
    <source>
        <dbReference type="ARBA" id="ARBA00035162"/>
    </source>
</evidence>
<evidence type="ECO:0000256" key="14">
    <source>
        <dbReference type="ARBA" id="ARBA00023212"/>
    </source>
</evidence>
<dbReference type="InterPro" id="IPR018980">
    <property type="entry name" value="FERM_PH-like_C"/>
</dbReference>
<feature type="compositionally biased region" description="Acidic residues" evidence="23">
    <location>
        <begin position="351"/>
        <end position="370"/>
    </location>
</feature>
<dbReference type="InterPro" id="IPR036838">
    <property type="entry name" value="Ribosomal_uS10_dom_sf"/>
</dbReference>
<feature type="compositionally biased region" description="Low complexity" evidence="23">
    <location>
        <begin position="1"/>
        <end position="14"/>
    </location>
</feature>